<dbReference type="EMBL" id="JAPDIA010000003">
    <property type="protein sequence ID" value="MDG0809860.1"/>
    <property type="molecule type" value="Genomic_DNA"/>
</dbReference>
<dbReference type="CDD" id="cd01392">
    <property type="entry name" value="HTH_LacI"/>
    <property type="match status" value="1"/>
</dbReference>
<evidence type="ECO:0000256" key="1">
    <source>
        <dbReference type="ARBA" id="ARBA00023015"/>
    </source>
</evidence>
<dbReference type="PANTHER" id="PTHR30146:SF150">
    <property type="entry name" value="ARABINOSE METABOLISM TRANSCRIPTIONAL REPRESSOR"/>
    <property type="match status" value="1"/>
</dbReference>
<gene>
    <name evidence="6" type="ORF">OMP40_11305</name>
</gene>
<feature type="region of interest" description="Disordered" evidence="4">
    <location>
        <begin position="340"/>
        <end position="388"/>
    </location>
</feature>
<reference evidence="6" key="1">
    <citation type="submission" date="2022-10" db="EMBL/GenBank/DDBJ databases">
        <title>Comparative genomic analysis of Cohnella hashimotonis sp. nov., isolated from the International Space Station.</title>
        <authorList>
            <person name="Simpson A."/>
            <person name="Venkateswaran K."/>
        </authorList>
    </citation>
    <scope>NUCLEOTIDE SEQUENCE</scope>
    <source>
        <strain evidence="6">DSM 28161</strain>
    </source>
</reference>
<evidence type="ECO:0000256" key="4">
    <source>
        <dbReference type="SAM" id="MobiDB-lite"/>
    </source>
</evidence>
<evidence type="ECO:0000256" key="2">
    <source>
        <dbReference type="ARBA" id="ARBA00023125"/>
    </source>
</evidence>
<dbReference type="SUPFAM" id="SSF53822">
    <property type="entry name" value="Periplasmic binding protein-like I"/>
    <property type="match status" value="1"/>
</dbReference>
<dbReference type="InterPro" id="IPR000843">
    <property type="entry name" value="HTH_LacI"/>
</dbReference>
<dbReference type="PROSITE" id="PS00356">
    <property type="entry name" value="HTH_LACI_1"/>
    <property type="match status" value="1"/>
</dbReference>
<evidence type="ECO:0000259" key="5">
    <source>
        <dbReference type="PROSITE" id="PS50932"/>
    </source>
</evidence>
<dbReference type="PROSITE" id="PS50932">
    <property type="entry name" value="HTH_LACI_2"/>
    <property type="match status" value="1"/>
</dbReference>
<proteinExistence type="predicted"/>
<evidence type="ECO:0000256" key="3">
    <source>
        <dbReference type="ARBA" id="ARBA00023163"/>
    </source>
</evidence>
<dbReference type="GO" id="GO:0000976">
    <property type="term" value="F:transcription cis-regulatory region binding"/>
    <property type="evidence" value="ECO:0007669"/>
    <property type="project" value="TreeGrafter"/>
</dbReference>
<dbReference type="RefSeq" id="WP_277531378.1">
    <property type="nucleotide sequence ID" value="NZ_JAPDIA010000003.1"/>
</dbReference>
<keyword evidence="3" id="KW-0804">Transcription</keyword>
<feature type="compositionally biased region" description="Basic residues" evidence="4">
    <location>
        <begin position="366"/>
        <end position="376"/>
    </location>
</feature>
<dbReference type="PANTHER" id="PTHR30146">
    <property type="entry name" value="LACI-RELATED TRANSCRIPTIONAL REPRESSOR"/>
    <property type="match status" value="1"/>
</dbReference>
<keyword evidence="1" id="KW-0805">Transcription regulation</keyword>
<dbReference type="SUPFAM" id="SSF47413">
    <property type="entry name" value="lambda repressor-like DNA-binding domains"/>
    <property type="match status" value="1"/>
</dbReference>
<dbReference type="Pfam" id="PF13377">
    <property type="entry name" value="Peripla_BP_3"/>
    <property type="match status" value="1"/>
</dbReference>
<evidence type="ECO:0000313" key="7">
    <source>
        <dbReference type="Proteomes" id="UP001153404"/>
    </source>
</evidence>
<dbReference type="AlphaFoldDB" id="A0A9X4QSR6"/>
<accession>A0A9X4QSR6</accession>
<dbReference type="Gene3D" id="1.10.260.40">
    <property type="entry name" value="lambda repressor-like DNA-binding domains"/>
    <property type="match status" value="1"/>
</dbReference>
<keyword evidence="7" id="KW-1185">Reference proteome</keyword>
<feature type="domain" description="HTH lacI-type" evidence="5">
    <location>
        <begin position="1"/>
        <end position="54"/>
    </location>
</feature>
<dbReference type="Pfam" id="PF00356">
    <property type="entry name" value="LacI"/>
    <property type="match status" value="1"/>
</dbReference>
<keyword evidence="2 6" id="KW-0238">DNA-binding</keyword>
<feature type="compositionally biased region" description="Low complexity" evidence="4">
    <location>
        <begin position="340"/>
        <end position="349"/>
    </location>
</feature>
<comment type="caution">
    <text evidence="6">The sequence shown here is derived from an EMBL/GenBank/DDBJ whole genome shotgun (WGS) entry which is preliminary data.</text>
</comment>
<dbReference type="Gene3D" id="3.40.50.2300">
    <property type="match status" value="2"/>
</dbReference>
<protein>
    <submittedName>
        <fullName evidence="6">LacI family DNA-binding transcriptional regulator</fullName>
    </submittedName>
</protein>
<sequence length="388" mass="42677">MKMEDIARLAGVSKAAVSLALNGKGGIGPETRDRILQIAKENGYRPKSRTAAREPQNASITFLVFANSGIVLEQYYQQPFFRELIHYIEERCRASGYSLLFSSVDMSAFEDGIRAIAEDQRAGGVILLGTNLNKALLAKVADRLNGPLVVLDTCFETLPIPFIQINNVMGAYQAGQHLCGLGHRDIGYIASDIRIRNFDDRRAGFMQALEENERELSPEHVFSVAPTILASQDALKKRLSAYRESKRPMPTAFFCECDYIAISAIKSLVELGYRVPEDVSVVGFDNISEALIVSPELTTVHVEKERMARLAVDMIVEAIESDSLAGSKVLVDTQLIARGSSRSPGSGSARDGGERRSLDAPAFPRGRWRARRKPAKGSRFGPVREAVE</sequence>
<dbReference type="Proteomes" id="UP001153404">
    <property type="component" value="Unassembled WGS sequence"/>
</dbReference>
<dbReference type="GO" id="GO:0003700">
    <property type="term" value="F:DNA-binding transcription factor activity"/>
    <property type="evidence" value="ECO:0007669"/>
    <property type="project" value="TreeGrafter"/>
</dbReference>
<dbReference type="SMART" id="SM00354">
    <property type="entry name" value="HTH_LACI"/>
    <property type="match status" value="1"/>
</dbReference>
<name>A0A9X4QSR6_9BACL</name>
<evidence type="ECO:0000313" key="6">
    <source>
        <dbReference type="EMBL" id="MDG0809860.1"/>
    </source>
</evidence>
<organism evidence="6 7">
    <name type="scientific">Cohnella rhizosphaerae</name>
    <dbReference type="NCBI Taxonomy" id="1457232"/>
    <lineage>
        <taxon>Bacteria</taxon>
        <taxon>Bacillati</taxon>
        <taxon>Bacillota</taxon>
        <taxon>Bacilli</taxon>
        <taxon>Bacillales</taxon>
        <taxon>Paenibacillaceae</taxon>
        <taxon>Cohnella</taxon>
    </lineage>
</organism>
<dbReference type="InterPro" id="IPR028082">
    <property type="entry name" value="Peripla_BP_I"/>
</dbReference>
<dbReference type="InterPro" id="IPR046335">
    <property type="entry name" value="LacI/GalR-like_sensor"/>
</dbReference>
<dbReference type="InterPro" id="IPR010982">
    <property type="entry name" value="Lambda_DNA-bd_dom_sf"/>
</dbReference>